<evidence type="ECO:0000313" key="2">
    <source>
        <dbReference type="EMBL" id="ADG13386.1"/>
    </source>
</evidence>
<sequence>MSIRALIILLLCGALIGMLCGCTTQEKEAIDTKEQVGNKVEMENYKVVKDMWGRDVKIKNNVERVALIDFTGTYIKVLKIWDMDDRVVAVDHSQKKNEFLRVICPRIENIVDVGSSKEINYETLASTKPDVVIIRAFVTNKEREDRYKDMIQKLDEMNIPVVILLHPTSFDKPDVKTMWEEIRILGQIFNKEKEADDLINYLNNYVKLISDRTKDIPEDKRPRVLLFATPDYMLGPGTIQSYFLEEIVHGKNVLKEGRWLKTSPEQVLKLNPDALIILGHAGYVSPEEVYEGKDTGFNWKLVQDINAIKNRKVGSLGITEWRATIEFPIGLLREAKTLYPERFTDIDPDKEEIKLYKELYKLDDNTLQEAIKAQRYRGNPH</sequence>
<dbReference type="PANTHER" id="PTHR30535:SF34">
    <property type="entry name" value="MOLYBDATE-BINDING PROTEIN MOLA"/>
    <property type="match status" value="1"/>
</dbReference>
<dbReference type="PANTHER" id="PTHR30535">
    <property type="entry name" value="VITAMIN B12-BINDING PROTEIN"/>
    <property type="match status" value="1"/>
</dbReference>
<dbReference type="PROSITE" id="PS50983">
    <property type="entry name" value="FE_B12_PBP"/>
    <property type="match status" value="1"/>
</dbReference>
<name>D5VS33_METIM</name>
<dbReference type="RefSeq" id="WP_013100132.1">
    <property type="nucleotide sequence ID" value="NC_014122.1"/>
</dbReference>
<feature type="domain" description="Fe/B12 periplasmic-binding" evidence="1">
    <location>
        <begin position="66"/>
        <end position="346"/>
    </location>
</feature>
<dbReference type="PROSITE" id="PS51257">
    <property type="entry name" value="PROKAR_LIPOPROTEIN"/>
    <property type="match status" value="1"/>
</dbReference>
<dbReference type="InterPro" id="IPR002491">
    <property type="entry name" value="ABC_transptr_periplasmic_BD"/>
</dbReference>
<gene>
    <name evidence="2" type="ordered locus">Metin_0719</name>
</gene>
<dbReference type="AlphaFoldDB" id="D5VS33"/>
<reference evidence="2" key="1">
    <citation type="submission" date="2010-04" db="EMBL/GenBank/DDBJ databases">
        <title>Complete sequence of Methanocaldococcus infernus ME.</title>
        <authorList>
            <consortium name="US DOE Joint Genome Institute"/>
            <person name="Lucas S."/>
            <person name="Copeland A."/>
            <person name="Lapidus A."/>
            <person name="Cheng J.-F."/>
            <person name="Bruce D."/>
            <person name="Goodwin L."/>
            <person name="Pitluck S."/>
            <person name="Munk A.C."/>
            <person name="Detter J.C."/>
            <person name="Han C."/>
            <person name="Tapia R."/>
            <person name="Land M."/>
            <person name="Hauser L."/>
            <person name="Kyrpides N."/>
            <person name="Mikhailova N."/>
            <person name="Sieprawska-Lupa M."/>
            <person name="Whitman W.B."/>
            <person name="Woyke T."/>
        </authorList>
    </citation>
    <scope>NUCLEOTIDE SEQUENCE [LARGE SCALE GENOMIC DNA]</scope>
    <source>
        <strain evidence="2">ME</strain>
    </source>
</reference>
<dbReference type="eggNOG" id="arCOG03309">
    <property type="taxonomic scope" value="Archaea"/>
</dbReference>
<evidence type="ECO:0000259" key="1">
    <source>
        <dbReference type="PROSITE" id="PS50983"/>
    </source>
</evidence>
<dbReference type="KEGG" id="mif:Metin_0719"/>
<dbReference type="InterPro" id="IPR050902">
    <property type="entry name" value="ABC_Transporter_SBP"/>
</dbReference>
<organism evidence="2 3">
    <name type="scientific">Methanocaldococcus infernus (strain DSM 11812 / JCM 15783 / ME)</name>
    <dbReference type="NCBI Taxonomy" id="573063"/>
    <lineage>
        <taxon>Archaea</taxon>
        <taxon>Methanobacteriati</taxon>
        <taxon>Methanobacteriota</taxon>
        <taxon>Methanomada group</taxon>
        <taxon>Methanococci</taxon>
        <taxon>Methanococcales</taxon>
        <taxon>Methanocaldococcaceae</taxon>
        <taxon>Methanocaldococcus</taxon>
    </lineage>
</organism>
<accession>D5VS33</accession>
<dbReference type="Proteomes" id="UP000002061">
    <property type="component" value="Chromosome"/>
</dbReference>
<dbReference type="SUPFAM" id="SSF53807">
    <property type="entry name" value="Helical backbone' metal receptor"/>
    <property type="match status" value="1"/>
</dbReference>
<dbReference type="Pfam" id="PF01497">
    <property type="entry name" value="Peripla_BP_2"/>
    <property type="match status" value="1"/>
</dbReference>
<proteinExistence type="predicted"/>
<dbReference type="OrthoDB" id="24039at2157"/>
<dbReference type="EMBL" id="CP002009">
    <property type="protein sequence ID" value="ADG13386.1"/>
    <property type="molecule type" value="Genomic_DNA"/>
</dbReference>
<keyword evidence="3" id="KW-1185">Reference proteome</keyword>
<dbReference type="HOGENOM" id="CLU_038034_13_3_2"/>
<evidence type="ECO:0000313" key="3">
    <source>
        <dbReference type="Proteomes" id="UP000002061"/>
    </source>
</evidence>
<dbReference type="STRING" id="573063.Metin_0719"/>
<dbReference type="Gene3D" id="3.40.50.1980">
    <property type="entry name" value="Nitrogenase molybdenum iron protein domain"/>
    <property type="match status" value="2"/>
</dbReference>
<dbReference type="GeneID" id="9131730"/>
<protein>
    <submittedName>
        <fullName evidence="2">Periplasmic binding protein</fullName>
    </submittedName>
</protein>